<accession>W4H2E1</accession>
<gene>
    <name evidence="2" type="ORF">H257_02344</name>
</gene>
<protein>
    <submittedName>
        <fullName evidence="2">Uncharacterized protein</fullName>
    </submittedName>
</protein>
<name>W4H2E1_APHAT</name>
<evidence type="ECO:0000256" key="1">
    <source>
        <dbReference type="SAM" id="MobiDB-lite"/>
    </source>
</evidence>
<feature type="region of interest" description="Disordered" evidence="1">
    <location>
        <begin position="41"/>
        <end position="83"/>
    </location>
</feature>
<dbReference type="EMBL" id="KI913117">
    <property type="protein sequence ID" value="ETV85761.1"/>
    <property type="molecule type" value="Genomic_DNA"/>
</dbReference>
<proteinExistence type="predicted"/>
<dbReference type="AlphaFoldDB" id="W4H2E1"/>
<dbReference type="GeneID" id="20804340"/>
<sequence>MQPMAKHIKQLHPLATTSPETRLLALAITVSKTMYDGAVCSNHGQKGHLHADQDLDQTTVGDPRAISPNTSTRDCCQQIHRRK</sequence>
<evidence type="ECO:0000313" key="2">
    <source>
        <dbReference type="EMBL" id="ETV85761.1"/>
    </source>
</evidence>
<dbReference type="RefSeq" id="XP_009824233.1">
    <property type="nucleotide sequence ID" value="XM_009825931.1"/>
</dbReference>
<dbReference type="VEuPathDB" id="FungiDB:H257_02344"/>
<reference evidence="2" key="1">
    <citation type="submission" date="2013-12" db="EMBL/GenBank/DDBJ databases">
        <title>The Genome Sequence of Aphanomyces astaci APO3.</title>
        <authorList>
            <consortium name="The Broad Institute Genomics Platform"/>
            <person name="Russ C."/>
            <person name="Tyler B."/>
            <person name="van West P."/>
            <person name="Dieguez-Uribeondo J."/>
            <person name="Young S.K."/>
            <person name="Zeng Q."/>
            <person name="Gargeya S."/>
            <person name="Fitzgerald M."/>
            <person name="Abouelleil A."/>
            <person name="Alvarado L."/>
            <person name="Chapman S.B."/>
            <person name="Gainer-Dewar J."/>
            <person name="Goldberg J."/>
            <person name="Griggs A."/>
            <person name="Gujja S."/>
            <person name="Hansen M."/>
            <person name="Howarth C."/>
            <person name="Imamovic A."/>
            <person name="Ireland A."/>
            <person name="Larimer J."/>
            <person name="McCowan C."/>
            <person name="Murphy C."/>
            <person name="Pearson M."/>
            <person name="Poon T.W."/>
            <person name="Priest M."/>
            <person name="Roberts A."/>
            <person name="Saif S."/>
            <person name="Shea T."/>
            <person name="Sykes S."/>
            <person name="Wortman J."/>
            <person name="Nusbaum C."/>
            <person name="Birren B."/>
        </authorList>
    </citation>
    <scope>NUCLEOTIDE SEQUENCE [LARGE SCALE GENOMIC DNA]</scope>
    <source>
        <strain evidence="2">APO3</strain>
    </source>
</reference>
<organism evidence="2">
    <name type="scientific">Aphanomyces astaci</name>
    <name type="common">Crayfish plague agent</name>
    <dbReference type="NCBI Taxonomy" id="112090"/>
    <lineage>
        <taxon>Eukaryota</taxon>
        <taxon>Sar</taxon>
        <taxon>Stramenopiles</taxon>
        <taxon>Oomycota</taxon>
        <taxon>Saprolegniomycetes</taxon>
        <taxon>Saprolegniales</taxon>
        <taxon>Verrucalvaceae</taxon>
        <taxon>Aphanomyces</taxon>
    </lineage>
</organism>